<name>A0A372JTH1_9ACTN</name>
<dbReference type="AlphaFoldDB" id="A0A372JTH1"/>
<protein>
    <submittedName>
        <fullName evidence="2">Uncharacterized protein</fullName>
    </submittedName>
</protein>
<keyword evidence="1" id="KW-1133">Transmembrane helix</keyword>
<gene>
    <name evidence="2" type="ORF">DZF91_03230</name>
</gene>
<organism evidence="2 3">
    <name type="scientific">Actinomadura logoneensis</name>
    <dbReference type="NCBI Taxonomy" id="2293572"/>
    <lineage>
        <taxon>Bacteria</taxon>
        <taxon>Bacillati</taxon>
        <taxon>Actinomycetota</taxon>
        <taxon>Actinomycetes</taxon>
        <taxon>Streptosporangiales</taxon>
        <taxon>Thermomonosporaceae</taxon>
        <taxon>Actinomadura</taxon>
    </lineage>
</organism>
<sequence>MIAETTVHLPRAAWGLILAVVVLVAVAAGLPALLRGGRSGGRGRGRRGYRVRVGPSLPLVLALGLARRLDAVLLALVAAAFVVAVALNATA</sequence>
<keyword evidence="3" id="KW-1185">Reference proteome</keyword>
<evidence type="ECO:0000313" key="2">
    <source>
        <dbReference type="EMBL" id="RFU43064.1"/>
    </source>
</evidence>
<dbReference type="Proteomes" id="UP000261811">
    <property type="component" value="Unassembled WGS sequence"/>
</dbReference>
<keyword evidence="1" id="KW-0472">Membrane</keyword>
<dbReference type="EMBL" id="QURH01000068">
    <property type="protein sequence ID" value="RFU43064.1"/>
    <property type="molecule type" value="Genomic_DNA"/>
</dbReference>
<keyword evidence="1" id="KW-0812">Transmembrane</keyword>
<accession>A0A372JTH1</accession>
<reference evidence="2 3" key="1">
    <citation type="submission" date="2018-08" db="EMBL/GenBank/DDBJ databases">
        <title>Actinomadura jelena sp. nov., a novel Actinomycete isolated from soil in Chad.</title>
        <authorList>
            <person name="Shi L."/>
        </authorList>
    </citation>
    <scope>NUCLEOTIDE SEQUENCE [LARGE SCALE GENOMIC DNA]</scope>
    <source>
        <strain evidence="2 3">NEAU-G17</strain>
    </source>
</reference>
<proteinExistence type="predicted"/>
<comment type="caution">
    <text evidence="2">The sequence shown here is derived from an EMBL/GenBank/DDBJ whole genome shotgun (WGS) entry which is preliminary data.</text>
</comment>
<evidence type="ECO:0000256" key="1">
    <source>
        <dbReference type="SAM" id="Phobius"/>
    </source>
</evidence>
<dbReference type="RefSeq" id="WP_117356007.1">
    <property type="nucleotide sequence ID" value="NZ_QURH01000068.1"/>
</dbReference>
<evidence type="ECO:0000313" key="3">
    <source>
        <dbReference type="Proteomes" id="UP000261811"/>
    </source>
</evidence>
<feature type="transmembrane region" description="Helical" evidence="1">
    <location>
        <begin position="72"/>
        <end position="90"/>
    </location>
</feature>
<feature type="transmembrane region" description="Helical" evidence="1">
    <location>
        <begin position="12"/>
        <end position="37"/>
    </location>
</feature>